<sequence length="158" mass="18062">MHTGDLNTLGATVWPHLGVLLHLLEIDRIDREDFYLRWLMLHGGFLVIAQGIYLILDFIYKITDSWLRVDIAVLPQQLNALTDCYIAYVIELTQLTEGGQLFPGPKRFIQNLILQILVDNLICCKQLFIAHTLKTPLIQLSSAFRYSRSRPVGVPRSS</sequence>
<feature type="transmembrane region" description="Helical" evidence="1">
    <location>
        <begin position="36"/>
        <end position="56"/>
    </location>
</feature>
<keyword evidence="1" id="KW-0472">Membrane</keyword>
<protein>
    <submittedName>
        <fullName evidence="2">Uncharacterized protein</fullName>
    </submittedName>
</protein>
<comment type="caution">
    <text evidence="2">The sequence shown here is derived from an EMBL/GenBank/DDBJ whole genome shotgun (WGS) entry which is preliminary data.</text>
</comment>
<organism evidence="2">
    <name type="scientific">bioreactor metagenome</name>
    <dbReference type="NCBI Taxonomy" id="1076179"/>
    <lineage>
        <taxon>unclassified sequences</taxon>
        <taxon>metagenomes</taxon>
        <taxon>ecological metagenomes</taxon>
    </lineage>
</organism>
<evidence type="ECO:0000256" key="1">
    <source>
        <dbReference type="SAM" id="Phobius"/>
    </source>
</evidence>
<reference evidence="2" key="1">
    <citation type="submission" date="2019-08" db="EMBL/GenBank/DDBJ databases">
        <authorList>
            <person name="Kucharzyk K."/>
            <person name="Murdoch R.W."/>
            <person name="Higgins S."/>
            <person name="Loffler F."/>
        </authorList>
    </citation>
    <scope>NUCLEOTIDE SEQUENCE</scope>
</reference>
<name>A0A645FA92_9ZZZZ</name>
<keyword evidence="1" id="KW-0812">Transmembrane</keyword>
<accession>A0A645FA92</accession>
<dbReference type="EMBL" id="VSSQ01057431">
    <property type="protein sequence ID" value="MPN11231.1"/>
    <property type="molecule type" value="Genomic_DNA"/>
</dbReference>
<gene>
    <name evidence="2" type="ORF">SDC9_158532</name>
</gene>
<evidence type="ECO:0000313" key="2">
    <source>
        <dbReference type="EMBL" id="MPN11231.1"/>
    </source>
</evidence>
<dbReference type="AlphaFoldDB" id="A0A645FA92"/>
<proteinExistence type="predicted"/>
<keyword evidence="1" id="KW-1133">Transmembrane helix</keyword>